<dbReference type="GO" id="GO:0042578">
    <property type="term" value="F:phosphoric ester hydrolase activity"/>
    <property type="evidence" value="ECO:0007669"/>
    <property type="project" value="TreeGrafter"/>
</dbReference>
<evidence type="ECO:0000256" key="4">
    <source>
        <dbReference type="ARBA" id="ARBA00012720"/>
    </source>
</evidence>
<dbReference type="InterPro" id="IPR047967">
    <property type="entry name" value="PolX_PHP"/>
</dbReference>
<keyword evidence="15" id="KW-0234">DNA repair</keyword>
<evidence type="ECO:0000259" key="22">
    <source>
        <dbReference type="SMART" id="SM00278"/>
    </source>
</evidence>
<comment type="catalytic activity">
    <reaction evidence="19">
        <text>a 5'-end 2'-deoxyribose-2'-deoxyribonucleotide-DNA = (2E,4S)-4-hydroxypenten-2-al-5-phosphate + a 5'-end 5'-phospho-2'-deoxyribonucleoside-DNA + H(+)</text>
        <dbReference type="Rhea" id="RHEA:76255"/>
        <dbReference type="Rhea" id="RHEA-COMP:13180"/>
        <dbReference type="Rhea" id="RHEA-COMP:18657"/>
        <dbReference type="ChEBI" id="CHEBI:15378"/>
        <dbReference type="ChEBI" id="CHEBI:136412"/>
        <dbReference type="ChEBI" id="CHEBI:195194"/>
        <dbReference type="ChEBI" id="CHEBI:195195"/>
    </reaction>
</comment>
<dbReference type="InterPro" id="IPR002008">
    <property type="entry name" value="DNA_pol_X_beta-like"/>
</dbReference>
<comment type="catalytic activity">
    <reaction evidence="18">
        <text>2'-deoxyribonucleotide-(2'-deoxyribose 5'-phosphate)-2'-deoxyribonucleotide-DNA = a 3'-end 2'-deoxyribonucleotide-(2,3-dehydro-2,3-deoxyribose 5'-phosphate)-DNA + a 5'-end 5'-phospho-2'-deoxyribonucleoside-DNA + H(+)</text>
        <dbReference type="Rhea" id="RHEA:66592"/>
        <dbReference type="Rhea" id="RHEA-COMP:13180"/>
        <dbReference type="Rhea" id="RHEA-COMP:16897"/>
        <dbReference type="Rhea" id="RHEA-COMP:17067"/>
        <dbReference type="ChEBI" id="CHEBI:15378"/>
        <dbReference type="ChEBI" id="CHEBI:136412"/>
        <dbReference type="ChEBI" id="CHEBI:157695"/>
        <dbReference type="ChEBI" id="CHEBI:167181"/>
        <dbReference type="EC" id="4.2.99.18"/>
    </reaction>
</comment>
<evidence type="ECO:0000256" key="20">
    <source>
        <dbReference type="ARBA" id="ARBA00045548"/>
    </source>
</evidence>
<feature type="domain" description="DNA-directed DNA polymerase X" evidence="24">
    <location>
        <begin position="1"/>
        <end position="315"/>
    </location>
</feature>
<comment type="caution">
    <text evidence="25">The sequence shown here is derived from an EMBL/GenBank/DDBJ whole genome shotgun (WGS) entry which is preliminary data.</text>
</comment>
<dbReference type="GO" id="GO:0005829">
    <property type="term" value="C:cytosol"/>
    <property type="evidence" value="ECO:0007669"/>
    <property type="project" value="TreeGrafter"/>
</dbReference>
<dbReference type="InterPro" id="IPR037160">
    <property type="entry name" value="DNA_Pol_thumb_sf"/>
</dbReference>
<keyword evidence="25" id="KW-0378">Hydrolase</keyword>
<evidence type="ECO:0000256" key="2">
    <source>
        <dbReference type="ARBA" id="ARBA00004496"/>
    </source>
</evidence>
<dbReference type="Pfam" id="PF02811">
    <property type="entry name" value="PHP"/>
    <property type="match status" value="1"/>
</dbReference>
<evidence type="ECO:0000256" key="1">
    <source>
        <dbReference type="ARBA" id="ARBA00001946"/>
    </source>
</evidence>
<dbReference type="SUPFAM" id="SSF47802">
    <property type="entry name" value="DNA polymerase beta, N-terminal domain-like"/>
    <property type="match status" value="1"/>
</dbReference>
<comment type="cofactor">
    <cofactor evidence="1">
        <name>Mg(2+)</name>
        <dbReference type="ChEBI" id="CHEBI:18420"/>
    </cofactor>
</comment>
<evidence type="ECO:0000256" key="17">
    <source>
        <dbReference type="ARBA" id="ARBA00035726"/>
    </source>
</evidence>
<dbReference type="CDD" id="cd07436">
    <property type="entry name" value="PHP_PolX"/>
    <property type="match status" value="1"/>
</dbReference>
<keyword evidence="12" id="KW-0832">Ubl conjugation</keyword>
<name>A0A7C3DS20_MEIRU</name>
<dbReference type="SUPFAM" id="SSF47781">
    <property type="entry name" value="RuvA domain 2-like"/>
    <property type="match status" value="1"/>
</dbReference>
<dbReference type="PIRSF" id="PIRSF005047">
    <property type="entry name" value="UCP005047_YshC"/>
    <property type="match status" value="1"/>
</dbReference>
<reference evidence="25" key="1">
    <citation type="journal article" date="2020" name="mSystems">
        <title>Genome- and Community-Level Interaction Insights into Carbon Utilization and Element Cycling Functions of Hydrothermarchaeota in Hydrothermal Sediment.</title>
        <authorList>
            <person name="Zhou Z."/>
            <person name="Liu Y."/>
            <person name="Xu W."/>
            <person name="Pan J."/>
            <person name="Luo Z.H."/>
            <person name="Li M."/>
        </authorList>
    </citation>
    <scope>NUCLEOTIDE SEQUENCE [LARGE SCALE GENOMIC DNA]</scope>
    <source>
        <strain evidence="25">SpSt-524</strain>
    </source>
</reference>
<dbReference type="GO" id="GO:0006281">
    <property type="term" value="P:DNA repair"/>
    <property type="evidence" value="ECO:0007669"/>
    <property type="project" value="UniProtKB-KW"/>
</dbReference>
<evidence type="ECO:0000256" key="16">
    <source>
        <dbReference type="ARBA" id="ARBA00035717"/>
    </source>
</evidence>
<dbReference type="InterPro" id="IPR022311">
    <property type="entry name" value="PolX-like"/>
</dbReference>
<dbReference type="InterPro" id="IPR043519">
    <property type="entry name" value="NT_sf"/>
</dbReference>
<dbReference type="InterPro" id="IPR016195">
    <property type="entry name" value="Pol/histidinol_Pase-like"/>
</dbReference>
<dbReference type="InterPro" id="IPR010994">
    <property type="entry name" value="RuvA_2-like"/>
</dbReference>
<evidence type="ECO:0000256" key="5">
    <source>
        <dbReference type="ARBA" id="ARBA00020020"/>
    </source>
</evidence>
<keyword evidence="6" id="KW-0488">Methylation</keyword>
<dbReference type="EC" id="2.7.7.7" evidence="3"/>
<evidence type="ECO:0000256" key="15">
    <source>
        <dbReference type="ARBA" id="ARBA00023204"/>
    </source>
</evidence>
<dbReference type="Pfam" id="PF14716">
    <property type="entry name" value="HHH_8"/>
    <property type="match status" value="1"/>
</dbReference>
<keyword evidence="13" id="KW-0239">DNA-directed DNA polymerase</keyword>
<keyword evidence="14" id="KW-0915">Sodium</keyword>
<dbReference type="CDD" id="cd00141">
    <property type="entry name" value="NT_POLXc"/>
    <property type="match status" value="1"/>
</dbReference>
<dbReference type="AlphaFoldDB" id="A0A7C3DS20"/>
<dbReference type="EC" id="4.2.99.18" evidence="4"/>
<dbReference type="Gene3D" id="3.30.460.10">
    <property type="entry name" value="Beta Polymerase, domain 2"/>
    <property type="match status" value="1"/>
</dbReference>
<evidence type="ECO:0000313" key="25">
    <source>
        <dbReference type="EMBL" id="HFG21452.1"/>
    </source>
</evidence>
<dbReference type="NCBIfam" id="NF006375">
    <property type="entry name" value="PRK08609.1"/>
    <property type="match status" value="1"/>
</dbReference>
<dbReference type="SMART" id="SM00481">
    <property type="entry name" value="POLIIIAc"/>
    <property type="match status" value="1"/>
</dbReference>
<keyword evidence="10" id="KW-0235">DNA replication</keyword>
<feature type="domain" description="Helix-hairpin-helix DNA-binding motif class 1" evidence="22">
    <location>
        <begin position="93"/>
        <end position="112"/>
    </location>
</feature>
<comment type="function">
    <text evidence="20">Repair polymerase that plays a key role in base-excision repair. During this process, the damaged base is excised by specific DNA glycosylases, the DNA backbone is nicked at the abasic site by an apurinic/apyrimidic (AP) endonuclease, and POLB removes 5'-deoxyribose-phosphate from the preincised AP site acting as a 5'-deoxyribose-phosphate lyase (5'-dRP lyase); through its DNA polymerase activity, it adds one nucleotide to the 3' end of the arising single-nucleotide gap. Conducts 'gap-filling' DNA synthesis in a stepwise distributive fashion rather than in a processive fashion as for other DNA polymerases. It is also able to cleave sugar-phosphate bonds 3' to an intact AP site, acting as an AP lyase.</text>
</comment>
<dbReference type="SMART" id="SM00483">
    <property type="entry name" value="POLXc"/>
    <property type="match status" value="1"/>
</dbReference>
<dbReference type="GO" id="GO:0003677">
    <property type="term" value="F:DNA binding"/>
    <property type="evidence" value="ECO:0007669"/>
    <property type="project" value="InterPro"/>
</dbReference>
<dbReference type="Gene3D" id="1.10.150.20">
    <property type="entry name" value="5' to 3' exonuclease, C-terminal subdomain"/>
    <property type="match status" value="1"/>
</dbReference>
<dbReference type="GO" id="GO:0008270">
    <property type="term" value="F:zinc ion binding"/>
    <property type="evidence" value="ECO:0007669"/>
    <property type="project" value="TreeGrafter"/>
</dbReference>
<evidence type="ECO:0000256" key="12">
    <source>
        <dbReference type="ARBA" id="ARBA00022843"/>
    </source>
</evidence>
<evidence type="ECO:0000256" key="10">
    <source>
        <dbReference type="ARBA" id="ARBA00022705"/>
    </source>
</evidence>
<dbReference type="GO" id="GO:0003887">
    <property type="term" value="F:DNA-directed DNA polymerase activity"/>
    <property type="evidence" value="ECO:0007669"/>
    <property type="project" value="UniProtKB-KW"/>
</dbReference>
<dbReference type="PANTHER" id="PTHR36928">
    <property type="entry name" value="PHOSPHATASE YCDX-RELATED"/>
    <property type="match status" value="1"/>
</dbReference>
<protein>
    <recommendedName>
        <fullName evidence="5">DNA polymerase beta</fullName>
        <ecNumber evidence="3">2.7.7.7</ecNumber>
        <ecNumber evidence="4">4.2.99.18</ecNumber>
    </recommendedName>
    <alternativeName>
        <fullName evidence="16">5'-deoxyribose-phosphate lyase</fullName>
    </alternativeName>
    <alternativeName>
        <fullName evidence="17">AP lyase</fullName>
    </alternativeName>
</protein>
<dbReference type="GO" id="GO:0004527">
    <property type="term" value="F:exonuclease activity"/>
    <property type="evidence" value="ECO:0007669"/>
    <property type="project" value="UniProtKB-KW"/>
</dbReference>
<dbReference type="InterPro" id="IPR027421">
    <property type="entry name" value="DNA_pol_lamdba_lyase_dom_sf"/>
</dbReference>
<dbReference type="InterPro" id="IPR050243">
    <property type="entry name" value="PHP_phosphatase"/>
</dbReference>
<keyword evidence="8" id="KW-0808">Transferase</keyword>
<evidence type="ECO:0000256" key="14">
    <source>
        <dbReference type="ARBA" id="ARBA00023053"/>
    </source>
</evidence>
<evidence type="ECO:0000256" key="7">
    <source>
        <dbReference type="ARBA" id="ARBA00022634"/>
    </source>
</evidence>
<evidence type="ECO:0000256" key="18">
    <source>
        <dbReference type="ARBA" id="ARBA00044632"/>
    </source>
</evidence>
<feature type="domain" description="Helix-hairpin-helix DNA-binding motif class 1" evidence="22">
    <location>
        <begin position="53"/>
        <end position="72"/>
    </location>
</feature>
<keyword evidence="25" id="KW-0269">Exonuclease</keyword>
<accession>A0A7C3DS20</accession>
<dbReference type="Gene3D" id="3.20.20.140">
    <property type="entry name" value="Metal-dependent hydrolases"/>
    <property type="match status" value="1"/>
</dbReference>
<keyword evidence="7" id="KW-0237">DNA synthesis</keyword>
<dbReference type="InterPro" id="IPR003583">
    <property type="entry name" value="Hlx-hairpin-Hlx_DNA-bd_motif"/>
</dbReference>
<evidence type="ECO:0000259" key="24">
    <source>
        <dbReference type="SMART" id="SM00483"/>
    </source>
</evidence>
<dbReference type="PRINTS" id="PR00870">
    <property type="entry name" value="DNAPOLXBETA"/>
</dbReference>
<evidence type="ECO:0000256" key="11">
    <source>
        <dbReference type="ARBA" id="ARBA00022763"/>
    </source>
</evidence>
<dbReference type="InterPro" id="IPR029398">
    <property type="entry name" value="PolB_thumb"/>
</dbReference>
<keyword evidence="9" id="KW-0548">Nucleotidyltransferase</keyword>
<evidence type="ECO:0000256" key="9">
    <source>
        <dbReference type="ARBA" id="ARBA00022695"/>
    </source>
</evidence>
<feature type="domain" description="Helix-hairpin-helix DNA-binding motif class 1" evidence="22">
    <location>
        <begin position="128"/>
        <end position="147"/>
    </location>
</feature>
<evidence type="ECO:0000256" key="19">
    <source>
        <dbReference type="ARBA" id="ARBA00044678"/>
    </source>
</evidence>
<dbReference type="SMART" id="SM00278">
    <property type="entry name" value="HhH1"/>
    <property type="match status" value="3"/>
</dbReference>
<feature type="domain" description="Polymerase/histidinol phosphatase N-terminal" evidence="23">
    <location>
        <begin position="339"/>
        <end position="419"/>
    </location>
</feature>
<evidence type="ECO:0000256" key="13">
    <source>
        <dbReference type="ARBA" id="ARBA00022932"/>
    </source>
</evidence>
<gene>
    <name evidence="25" type="primary">polX</name>
    <name evidence="25" type="ORF">ENS82_12215</name>
</gene>
<organism evidence="25">
    <name type="scientific">Meiothermus ruber</name>
    <dbReference type="NCBI Taxonomy" id="277"/>
    <lineage>
        <taxon>Bacteria</taxon>
        <taxon>Thermotogati</taxon>
        <taxon>Deinococcota</taxon>
        <taxon>Deinococci</taxon>
        <taxon>Thermales</taxon>
        <taxon>Thermaceae</taxon>
        <taxon>Meiothermus</taxon>
    </lineage>
</organism>
<dbReference type="SUPFAM" id="SSF81301">
    <property type="entry name" value="Nucleotidyltransferase"/>
    <property type="match status" value="1"/>
</dbReference>
<evidence type="ECO:0000256" key="8">
    <source>
        <dbReference type="ARBA" id="ARBA00022679"/>
    </source>
</evidence>
<dbReference type="InterPro" id="IPR002054">
    <property type="entry name" value="DNA-dir_DNA_pol_X"/>
</dbReference>
<evidence type="ECO:0000256" key="6">
    <source>
        <dbReference type="ARBA" id="ARBA00022481"/>
    </source>
</evidence>
<keyword evidence="25" id="KW-0540">Nuclease</keyword>
<dbReference type="Pfam" id="PF14791">
    <property type="entry name" value="DNA_pol_B_thumb"/>
    <property type="match status" value="1"/>
</dbReference>
<evidence type="ECO:0000256" key="3">
    <source>
        <dbReference type="ARBA" id="ARBA00012417"/>
    </source>
</evidence>
<dbReference type="InterPro" id="IPR010996">
    <property type="entry name" value="HHH_MUS81"/>
</dbReference>
<dbReference type="InterPro" id="IPR003141">
    <property type="entry name" value="Pol/His_phosphatase_N"/>
</dbReference>
<comment type="catalytic activity">
    <reaction evidence="21">
        <text>DNA(n) + a 2'-deoxyribonucleoside 5'-triphosphate = DNA(n+1) + diphosphate</text>
        <dbReference type="Rhea" id="RHEA:22508"/>
        <dbReference type="Rhea" id="RHEA-COMP:17339"/>
        <dbReference type="Rhea" id="RHEA-COMP:17340"/>
        <dbReference type="ChEBI" id="CHEBI:33019"/>
        <dbReference type="ChEBI" id="CHEBI:61560"/>
        <dbReference type="ChEBI" id="CHEBI:173112"/>
        <dbReference type="EC" id="2.7.7.7"/>
    </reaction>
</comment>
<dbReference type="Gene3D" id="3.30.210.10">
    <property type="entry name" value="DNA polymerase, thumb domain"/>
    <property type="match status" value="1"/>
</dbReference>
<evidence type="ECO:0000256" key="21">
    <source>
        <dbReference type="ARBA" id="ARBA00049244"/>
    </source>
</evidence>
<dbReference type="GO" id="GO:0140078">
    <property type="term" value="F:class I DNA-(apurinic or apyrimidinic site) endonuclease activity"/>
    <property type="evidence" value="ECO:0007669"/>
    <property type="project" value="UniProtKB-EC"/>
</dbReference>
<dbReference type="Gene3D" id="1.10.150.110">
    <property type="entry name" value="DNA polymerase beta, N-terminal domain-like"/>
    <property type="match status" value="1"/>
</dbReference>
<dbReference type="EMBL" id="DSWI01000028">
    <property type="protein sequence ID" value="HFG21452.1"/>
    <property type="molecule type" value="Genomic_DNA"/>
</dbReference>
<dbReference type="PANTHER" id="PTHR36928:SF1">
    <property type="entry name" value="PHOSPHATASE YCDX-RELATED"/>
    <property type="match status" value="1"/>
</dbReference>
<dbReference type="SUPFAM" id="SSF89550">
    <property type="entry name" value="PHP domain-like"/>
    <property type="match status" value="1"/>
</dbReference>
<dbReference type="Pfam" id="PF14520">
    <property type="entry name" value="HHH_5"/>
    <property type="match status" value="1"/>
</dbReference>
<comment type="subcellular location">
    <subcellularLocation>
        <location evidence="2">Cytoplasm</location>
    </subcellularLocation>
</comment>
<evidence type="ECO:0000259" key="23">
    <source>
        <dbReference type="SMART" id="SM00481"/>
    </source>
</evidence>
<sequence>MKNAEIAQLFQEMAEMLAFLGENPFRVRAYTQAARTLADLETPIEAIAAQGEEALQALPSIGPDLAAKIQEYLRTGTLQAHSKLAQQVPAGVLEVLRVPGVGPKTARLLWERLGVDSLEKLQAVLASKQVLGLPGFGEKKRQRLLENLALAETATQRRPLGAVLGQARALLEQVRAQPGVLQAEICGSFRRYRETVGDLDFLIATLTPAQVLEALVRLPGIVDVEAVGENRATVFLQGGLQVDFKTVPPAAWGSGLQYLTGSKAHSIKLRTLAQKQGLKLNEYGVWRGETRLAGEDEAGVYRALGLPWIPPPLREDNGEIEAAQAGQLPRLVQLEEVRGDLQVHSRWSDGKATLLELAQAAQKLGYAYLAVTDHSQSLKVAHGVPLDRVQARLREIRKVNEKTGGRPYLLAGAEVEVAADGSLDYPEPVLRELEVVLVAVHSHFNLSRAQQTRRLLRALEHPCVHILAHPTARMLGVRKGLEADWEKIFRRAKALGKALEIDGYYDRMDLPDTLARQAGGMGVLFALSTDAHQLDHLRFMELAVGTAQRAWLEPAQILNTRPLTALLDWLREVRR</sequence>
<keyword evidence="11" id="KW-0227">DNA damage</keyword>
<dbReference type="InterPro" id="IPR004013">
    <property type="entry name" value="PHP_dom"/>
</dbReference>
<dbReference type="RefSeq" id="WP_409656528.1">
    <property type="nucleotide sequence ID" value="NZ_JBKBUW010000028.1"/>
</dbReference>
<proteinExistence type="predicted"/>